<evidence type="ECO:0000313" key="3">
    <source>
        <dbReference type="Proteomes" id="UP000314294"/>
    </source>
</evidence>
<reference evidence="2 3" key="1">
    <citation type="submission" date="2019-03" db="EMBL/GenBank/DDBJ databases">
        <title>First draft genome of Liparis tanakae, snailfish: a comprehensive survey of snailfish specific genes.</title>
        <authorList>
            <person name="Kim W."/>
            <person name="Song I."/>
            <person name="Jeong J.-H."/>
            <person name="Kim D."/>
            <person name="Kim S."/>
            <person name="Ryu S."/>
            <person name="Song J.Y."/>
            <person name="Lee S.K."/>
        </authorList>
    </citation>
    <scope>NUCLEOTIDE SEQUENCE [LARGE SCALE GENOMIC DNA]</scope>
    <source>
        <tissue evidence="2">Muscle</tissue>
    </source>
</reference>
<name>A0A4Z2HIF0_9TELE</name>
<keyword evidence="3" id="KW-1185">Reference proteome</keyword>
<organism evidence="2 3">
    <name type="scientific">Liparis tanakae</name>
    <name type="common">Tanaka's snailfish</name>
    <dbReference type="NCBI Taxonomy" id="230148"/>
    <lineage>
        <taxon>Eukaryota</taxon>
        <taxon>Metazoa</taxon>
        <taxon>Chordata</taxon>
        <taxon>Craniata</taxon>
        <taxon>Vertebrata</taxon>
        <taxon>Euteleostomi</taxon>
        <taxon>Actinopterygii</taxon>
        <taxon>Neopterygii</taxon>
        <taxon>Teleostei</taxon>
        <taxon>Neoteleostei</taxon>
        <taxon>Acanthomorphata</taxon>
        <taxon>Eupercaria</taxon>
        <taxon>Perciformes</taxon>
        <taxon>Cottioidei</taxon>
        <taxon>Cottales</taxon>
        <taxon>Liparidae</taxon>
        <taxon>Liparis</taxon>
    </lineage>
</organism>
<sequence>MDHLSQNDAQRHNKGGPFGKLKKQTRTLLWRQLKQADSDGGGGPYVVSLHHLSTHFHLHKGRVHQPRQQPYSRLQRLRKETGEGEMVRHVPAAPAVPLVEAQVDPAGQGAEAERGQVSRAVKQPRKAQQGQ</sequence>
<feature type="region of interest" description="Disordered" evidence="1">
    <location>
        <begin position="1"/>
        <end position="22"/>
    </location>
</feature>
<dbReference type="Proteomes" id="UP000314294">
    <property type="component" value="Unassembled WGS sequence"/>
</dbReference>
<feature type="region of interest" description="Disordered" evidence="1">
    <location>
        <begin position="102"/>
        <end position="131"/>
    </location>
</feature>
<feature type="compositionally biased region" description="Basic and acidic residues" evidence="1">
    <location>
        <begin position="1"/>
        <end position="11"/>
    </location>
</feature>
<comment type="caution">
    <text evidence="2">The sequence shown here is derived from an EMBL/GenBank/DDBJ whole genome shotgun (WGS) entry which is preliminary data.</text>
</comment>
<dbReference type="EMBL" id="SRLO01000248">
    <property type="protein sequence ID" value="TNN64704.1"/>
    <property type="molecule type" value="Genomic_DNA"/>
</dbReference>
<proteinExistence type="predicted"/>
<evidence type="ECO:0000256" key="1">
    <source>
        <dbReference type="SAM" id="MobiDB-lite"/>
    </source>
</evidence>
<protein>
    <submittedName>
        <fullName evidence="2">Uncharacterized protein</fullName>
    </submittedName>
</protein>
<dbReference type="AlphaFoldDB" id="A0A4Z2HIF0"/>
<accession>A0A4Z2HIF0</accession>
<evidence type="ECO:0000313" key="2">
    <source>
        <dbReference type="EMBL" id="TNN64704.1"/>
    </source>
</evidence>
<gene>
    <name evidence="2" type="ORF">EYF80_025111</name>
</gene>